<gene>
    <name evidence="2" type="ORF">LCGC14_1322380</name>
</gene>
<evidence type="ECO:0000256" key="1">
    <source>
        <dbReference type="SAM" id="MobiDB-lite"/>
    </source>
</evidence>
<evidence type="ECO:0000313" key="2">
    <source>
        <dbReference type="EMBL" id="KKM82155.1"/>
    </source>
</evidence>
<dbReference type="AlphaFoldDB" id="A0A0F9MZW0"/>
<feature type="region of interest" description="Disordered" evidence="1">
    <location>
        <begin position="168"/>
        <end position="187"/>
    </location>
</feature>
<accession>A0A0F9MZW0</accession>
<dbReference type="EMBL" id="LAZR01007907">
    <property type="protein sequence ID" value="KKM82155.1"/>
    <property type="molecule type" value="Genomic_DNA"/>
</dbReference>
<proteinExistence type="predicted"/>
<protein>
    <submittedName>
        <fullName evidence="2">Uncharacterized protein</fullName>
    </submittedName>
</protein>
<reference evidence="2" key="1">
    <citation type="journal article" date="2015" name="Nature">
        <title>Complex archaea that bridge the gap between prokaryotes and eukaryotes.</title>
        <authorList>
            <person name="Spang A."/>
            <person name="Saw J.H."/>
            <person name="Jorgensen S.L."/>
            <person name="Zaremba-Niedzwiedzka K."/>
            <person name="Martijn J."/>
            <person name="Lind A.E."/>
            <person name="van Eijk R."/>
            <person name="Schleper C."/>
            <person name="Guy L."/>
            <person name="Ettema T.J."/>
        </authorList>
    </citation>
    <scope>NUCLEOTIDE SEQUENCE</scope>
</reference>
<name>A0A0F9MZW0_9ZZZZ</name>
<comment type="caution">
    <text evidence="2">The sequence shown here is derived from an EMBL/GenBank/DDBJ whole genome shotgun (WGS) entry which is preliminary data.</text>
</comment>
<sequence>MTALDTARAFLRGHRPFGPEHALRRLDRDAVYGTAKFLRGYFSEEAKVQIRSAITSHGRKWMRGNKAWAHTILEALAAAGYDHAFLGTHGDEQTIRNLVEIAVARTDEVLADAHFVRGVAYGIHEVTRANQLDEHVWRCDGCQAAHAYVGRLLQGAAGLDPSAMVKIPEPPIPMATTPPQRGSTETD</sequence>
<organism evidence="2">
    <name type="scientific">marine sediment metagenome</name>
    <dbReference type="NCBI Taxonomy" id="412755"/>
    <lineage>
        <taxon>unclassified sequences</taxon>
        <taxon>metagenomes</taxon>
        <taxon>ecological metagenomes</taxon>
    </lineage>
</organism>